<dbReference type="eggNOG" id="arCOG03869">
    <property type="taxonomic scope" value="Archaea"/>
</dbReference>
<keyword evidence="1" id="KW-0812">Transmembrane</keyword>
<dbReference type="AlphaFoldDB" id="F4B8W2"/>
<dbReference type="Proteomes" id="UP000008458">
    <property type="component" value="Chromosome"/>
</dbReference>
<feature type="transmembrane region" description="Helical" evidence="1">
    <location>
        <begin position="24"/>
        <end position="43"/>
    </location>
</feature>
<evidence type="ECO:0000313" key="3">
    <source>
        <dbReference type="Proteomes" id="UP000008458"/>
    </source>
</evidence>
<name>F4B8W2_ACIHW</name>
<gene>
    <name evidence="2" type="ordered locus">Ahos_0946</name>
</gene>
<feature type="transmembrane region" description="Helical" evidence="1">
    <location>
        <begin position="82"/>
        <end position="98"/>
    </location>
</feature>
<dbReference type="EMBL" id="CP002535">
    <property type="protein sequence ID" value="AEE93832.1"/>
    <property type="molecule type" value="Genomic_DNA"/>
</dbReference>
<dbReference type="HOGENOM" id="CLU_159101_0_0_2"/>
<dbReference type="STRING" id="933801.Ahos_0946"/>
<sequence>MGKDIFRLIPFFIVMNGTTVKQNMLQWAGMLLSTLWAGVHLDLVDAKLPNPTATLIYRVFFGFVASLAIVAAVALIQGIKKLYLPITIFYVIDFALLLETRTAPALFVGKVLPFNPYVDISLIIDAIMIVLSLALWKISK</sequence>
<feature type="transmembrane region" description="Helical" evidence="1">
    <location>
        <begin position="55"/>
        <end position="75"/>
    </location>
</feature>
<feature type="transmembrane region" description="Helical" evidence="1">
    <location>
        <begin position="118"/>
        <end position="136"/>
    </location>
</feature>
<protein>
    <submittedName>
        <fullName evidence="2">Uncharacterized protein</fullName>
    </submittedName>
</protein>
<proteinExistence type="predicted"/>
<reference evidence="2 3" key="1">
    <citation type="journal article" date="2011" name="Extremophiles">
        <title>Genomic analysis of Acidianus hospitalis W1 a host for studying crenarchaeal virus and plasmid life cycles.</title>
        <authorList>
            <person name="You X.Y."/>
            <person name="Liu C."/>
            <person name="Wang S.Y."/>
            <person name="Jiang C.Y."/>
            <person name="Shah S.A."/>
            <person name="Prangishvili D."/>
            <person name="She Q."/>
            <person name="Liu S.J."/>
            <person name="Garrett R.A."/>
        </authorList>
    </citation>
    <scope>NUCLEOTIDE SEQUENCE [LARGE SCALE GENOMIC DNA]</scope>
    <source>
        <strain evidence="2 3">W1</strain>
    </source>
</reference>
<keyword evidence="1" id="KW-1133">Transmembrane helix</keyword>
<evidence type="ECO:0000256" key="1">
    <source>
        <dbReference type="SAM" id="Phobius"/>
    </source>
</evidence>
<keyword evidence="3" id="KW-1185">Reference proteome</keyword>
<evidence type="ECO:0000313" key="2">
    <source>
        <dbReference type="EMBL" id="AEE93832.1"/>
    </source>
</evidence>
<accession>F4B8W2</accession>
<dbReference type="KEGG" id="aho:Ahos_0946"/>
<keyword evidence="1" id="KW-0472">Membrane</keyword>
<organism evidence="2 3">
    <name type="scientific">Acidianus hospitalis (strain W1)</name>
    <dbReference type="NCBI Taxonomy" id="933801"/>
    <lineage>
        <taxon>Archaea</taxon>
        <taxon>Thermoproteota</taxon>
        <taxon>Thermoprotei</taxon>
        <taxon>Sulfolobales</taxon>
        <taxon>Sulfolobaceae</taxon>
        <taxon>Acidianus</taxon>
    </lineage>
</organism>
<reference key="2">
    <citation type="journal article" date="2011" name="Extremophiles">
        <title>Genomic analyses of Acidianus hospitalis W1 a host for studying crenarchaeal virus and plasmid life cycles.</title>
        <authorList>
            <person name="You X.Y."/>
            <person name="Liu C."/>
            <person name="Wang S.Y."/>
            <person name="Jiang C.Y."/>
            <person name="Shah S.A."/>
            <person name="Prangishvili D."/>
            <person name="Liu S.J."/>
            <person name="Garrett R.A."/>
        </authorList>
    </citation>
    <scope>NUCLEOTIDE SEQUENCE</scope>
    <source>
        <strain>W1</strain>
    </source>
</reference>